<feature type="region of interest" description="Disordered" evidence="1">
    <location>
        <begin position="130"/>
        <end position="160"/>
    </location>
</feature>
<accession>A0A1D9QCA1</accession>
<dbReference type="AlphaFoldDB" id="A0A1D9QCA1"/>
<feature type="compositionally biased region" description="Polar residues" evidence="1">
    <location>
        <begin position="35"/>
        <end position="47"/>
    </location>
</feature>
<protein>
    <submittedName>
        <fullName evidence="2">Uncharacterized protein</fullName>
    </submittedName>
</protein>
<feature type="compositionally biased region" description="Low complexity" evidence="1">
    <location>
        <begin position="207"/>
        <end position="239"/>
    </location>
</feature>
<feature type="region of interest" description="Disordered" evidence="1">
    <location>
        <begin position="1"/>
        <end position="111"/>
    </location>
</feature>
<dbReference type="VEuPathDB" id="FungiDB:sscle_09g073450"/>
<feature type="compositionally biased region" description="Polar residues" evidence="1">
    <location>
        <begin position="142"/>
        <end position="153"/>
    </location>
</feature>
<reference evidence="3" key="1">
    <citation type="journal article" date="2017" name="Genome Biol. Evol.">
        <title>The complete genome sequence of the phytopathogenic fungus Sclerotinia sclerotiorum reveals insights into the genome architecture of broad host range pathogens.</title>
        <authorList>
            <person name="Derbyshire M."/>
            <person name="Denton-Giles M."/>
            <person name="Hegedus D."/>
            <person name="Seifbarghy S."/>
            <person name="Rollins J."/>
            <person name="van Kan J."/>
            <person name="Seidl M.F."/>
            <person name="Faino L."/>
            <person name="Mbengue M."/>
            <person name="Navaud O."/>
            <person name="Raffaele S."/>
            <person name="Hammond-Kosack K."/>
            <person name="Heard S."/>
            <person name="Oliver R."/>
        </authorList>
    </citation>
    <scope>NUCLEOTIDE SEQUENCE [LARGE SCALE GENOMIC DNA]</scope>
    <source>
        <strain evidence="3">ATCC 18683 / 1980 / Ss-1</strain>
    </source>
</reference>
<proteinExistence type="predicted"/>
<dbReference type="OrthoDB" id="3557712at2759"/>
<evidence type="ECO:0000313" key="2">
    <source>
        <dbReference type="EMBL" id="APA12575.1"/>
    </source>
</evidence>
<evidence type="ECO:0000256" key="1">
    <source>
        <dbReference type="SAM" id="MobiDB-lite"/>
    </source>
</evidence>
<gene>
    <name evidence="2" type="ORF">sscle_09g073450</name>
</gene>
<feature type="region of interest" description="Disordered" evidence="1">
    <location>
        <begin position="207"/>
        <end position="242"/>
    </location>
</feature>
<organism evidence="2 3">
    <name type="scientific">Sclerotinia sclerotiorum (strain ATCC 18683 / 1980 / Ss-1)</name>
    <name type="common">White mold</name>
    <name type="synonym">Whetzelinia sclerotiorum</name>
    <dbReference type="NCBI Taxonomy" id="665079"/>
    <lineage>
        <taxon>Eukaryota</taxon>
        <taxon>Fungi</taxon>
        <taxon>Dikarya</taxon>
        <taxon>Ascomycota</taxon>
        <taxon>Pezizomycotina</taxon>
        <taxon>Leotiomycetes</taxon>
        <taxon>Helotiales</taxon>
        <taxon>Sclerotiniaceae</taxon>
        <taxon>Sclerotinia</taxon>
    </lineage>
</organism>
<sequence length="276" mass="29491">MSRFHSSSSTGSAPGAASSNQTINTSALRGRGYQVPQNSSTLPSSQFHPLHVPDVCDNQMEPSLEPSTLQPSSVRPGNLSSSKNFGPTSPKNTKKNSFPFSSSASITSSSYYSDSCSYESIDWSALEIKPHPRAPKPYRSPTMYTDSTMEEYTSSSRGSGSSDLFPILSPCIRVDLLPGAQPHAATSIPSCPNISLDPFSEHPTLFPSVSSSSAPLPQPQSKFVATTQSATPSPASTPQFFSAHHSLSLSPTRSISPIPIYESKFPFNMPNNPQPS</sequence>
<dbReference type="Proteomes" id="UP000177798">
    <property type="component" value="Chromosome 9"/>
</dbReference>
<feature type="compositionally biased region" description="Low complexity" evidence="1">
    <location>
        <begin position="1"/>
        <end position="19"/>
    </location>
</feature>
<feature type="compositionally biased region" description="Polar residues" evidence="1">
    <location>
        <begin position="65"/>
        <end position="100"/>
    </location>
</feature>
<dbReference type="EMBL" id="CP017822">
    <property type="protein sequence ID" value="APA12575.1"/>
    <property type="molecule type" value="Genomic_DNA"/>
</dbReference>
<name>A0A1D9QCA1_SCLS1</name>
<evidence type="ECO:0000313" key="3">
    <source>
        <dbReference type="Proteomes" id="UP000177798"/>
    </source>
</evidence>
<feature type="compositionally biased region" description="Low complexity" evidence="1">
    <location>
        <begin position="101"/>
        <end position="111"/>
    </location>
</feature>